<evidence type="ECO:0000259" key="5">
    <source>
        <dbReference type="PROSITE" id="PS50931"/>
    </source>
</evidence>
<dbReference type="InterPro" id="IPR005119">
    <property type="entry name" value="LysR_subst-bd"/>
</dbReference>
<dbReference type="InterPro" id="IPR058163">
    <property type="entry name" value="LysR-type_TF_proteobact-type"/>
</dbReference>
<dbReference type="Pfam" id="PF00126">
    <property type="entry name" value="HTH_1"/>
    <property type="match status" value="1"/>
</dbReference>
<dbReference type="Pfam" id="PF03466">
    <property type="entry name" value="LysR_substrate"/>
    <property type="match status" value="1"/>
</dbReference>
<dbReference type="EMBL" id="CP024770">
    <property type="protein sequence ID" value="QGY33002.1"/>
    <property type="molecule type" value="Genomic_DNA"/>
</dbReference>
<keyword evidence="6" id="KW-0614">Plasmid</keyword>
<dbReference type="AlphaFoldDB" id="A0A6B9G918"/>
<evidence type="ECO:0000256" key="4">
    <source>
        <dbReference type="ARBA" id="ARBA00023163"/>
    </source>
</evidence>
<dbReference type="Proteomes" id="UP000502005">
    <property type="component" value="Plasmid pNE1B"/>
</dbReference>
<keyword evidence="2" id="KW-0805">Transcription regulation</keyword>
<accession>A0A6B9G918</accession>
<dbReference type="InterPro" id="IPR036390">
    <property type="entry name" value="WH_DNA-bd_sf"/>
</dbReference>
<comment type="similarity">
    <text evidence="1">Belongs to the LysR transcriptional regulatory family.</text>
</comment>
<dbReference type="FunFam" id="1.10.10.10:FF:000001">
    <property type="entry name" value="LysR family transcriptional regulator"/>
    <property type="match status" value="1"/>
</dbReference>
<dbReference type="GO" id="GO:0003700">
    <property type="term" value="F:DNA-binding transcription factor activity"/>
    <property type="evidence" value="ECO:0007669"/>
    <property type="project" value="InterPro"/>
</dbReference>
<dbReference type="PROSITE" id="PS50931">
    <property type="entry name" value="HTH_LYSR"/>
    <property type="match status" value="1"/>
</dbReference>
<dbReference type="GO" id="GO:0006351">
    <property type="term" value="P:DNA-templated transcription"/>
    <property type="evidence" value="ECO:0007669"/>
    <property type="project" value="TreeGrafter"/>
</dbReference>
<dbReference type="RefSeq" id="WP_208719017.1">
    <property type="nucleotide sequence ID" value="NZ_CP024770.1"/>
</dbReference>
<dbReference type="InterPro" id="IPR000847">
    <property type="entry name" value="LysR_HTH_N"/>
</dbReference>
<keyword evidence="4" id="KW-0804">Transcription</keyword>
<sequence length="299" mass="33793">MFKDDLADLSVFALIADEQNFSKAAIKLGLSQSALSYTLNRLEGRLGVKLLNRTTRSVSPTQAGEKLLGTLRPALNAIADELISLDQLRERPSGLIRITAPKYPTEKYVLPVVSAMLQNHPEVSFEIDINASLKNIIDERFDAGIALREQVEKDMVAIPLGGALRMAIVATPDYFIDKKIPREPGELNDHRCLAYRRDSTGRIYGWEFEKQDTKYKHRIDGNFTVNDIDIMLKAVGSGKWICCLPEHYVLEAIKAGKYVQVLEDWCPYFSGYTLYYSGRKELTLGFRLFIDMMKEACQS</sequence>
<geneLocation type="plasmid" evidence="7">
    <name>pne1b</name>
</geneLocation>
<feature type="domain" description="HTH lysR-type" evidence="5">
    <location>
        <begin position="4"/>
        <end position="61"/>
    </location>
</feature>
<gene>
    <name evidence="6" type="ORF">CUN67_29170</name>
</gene>
<reference evidence="6 7" key="1">
    <citation type="submission" date="2017-11" db="EMBL/GenBank/DDBJ databases">
        <title>Genome sequence of Pantoea cypripedii NE1.</title>
        <authorList>
            <person name="Nascimento F.X."/>
        </authorList>
    </citation>
    <scope>NUCLEOTIDE SEQUENCE [LARGE SCALE GENOMIC DNA]</scope>
    <source>
        <strain evidence="6 7">NE1</strain>
        <plasmid evidence="7">pne1b</plasmid>
    </source>
</reference>
<proteinExistence type="inferred from homology"/>
<organism evidence="6 7">
    <name type="scientific">Pantoea cypripedii</name>
    <name type="common">Pectobacterium cypripedii</name>
    <name type="synonym">Erwinia cypripedii</name>
    <dbReference type="NCBI Taxonomy" id="55209"/>
    <lineage>
        <taxon>Bacteria</taxon>
        <taxon>Pseudomonadati</taxon>
        <taxon>Pseudomonadota</taxon>
        <taxon>Gammaproteobacteria</taxon>
        <taxon>Enterobacterales</taxon>
        <taxon>Erwiniaceae</taxon>
        <taxon>Pantoea</taxon>
    </lineage>
</organism>
<evidence type="ECO:0000313" key="6">
    <source>
        <dbReference type="EMBL" id="QGY33002.1"/>
    </source>
</evidence>
<dbReference type="SUPFAM" id="SSF53850">
    <property type="entry name" value="Periplasmic binding protein-like II"/>
    <property type="match status" value="1"/>
</dbReference>
<evidence type="ECO:0000313" key="7">
    <source>
        <dbReference type="Proteomes" id="UP000502005"/>
    </source>
</evidence>
<dbReference type="Gene3D" id="3.40.190.290">
    <property type="match status" value="1"/>
</dbReference>
<keyword evidence="3" id="KW-0238">DNA-binding</keyword>
<dbReference type="SUPFAM" id="SSF46785">
    <property type="entry name" value="Winged helix' DNA-binding domain"/>
    <property type="match status" value="1"/>
</dbReference>
<dbReference type="Gene3D" id="1.10.10.10">
    <property type="entry name" value="Winged helix-like DNA-binding domain superfamily/Winged helix DNA-binding domain"/>
    <property type="match status" value="1"/>
</dbReference>
<protein>
    <submittedName>
        <fullName evidence="6">LysR family transcriptional regulator</fullName>
    </submittedName>
</protein>
<dbReference type="PANTHER" id="PTHR30537:SF1">
    <property type="entry name" value="HTH-TYPE TRANSCRIPTIONAL REGULATOR PGRR"/>
    <property type="match status" value="1"/>
</dbReference>
<dbReference type="PANTHER" id="PTHR30537">
    <property type="entry name" value="HTH-TYPE TRANSCRIPTIONAL REGULATOR"/>
    <property type="match status" value="1"/>
</dbReference>
<evidence type="ECO:0000256" key="2">
    <source>
        <dbReference type="ARBA" id="ARBA00023015"/>
    </source>
</evidence>
<dbReference type="PRINTS" id="PR00039">
    <property type="entry name" value="HTHLYSR"/>
</dbReference>
<evidence type="ECO:0000256" key="3">
    <source>
        <dbReference type="ARBA" id="ARBA00023125"/>
    </source>
</evidence>
<evidence type="ECO:0000256" key="1">
    <source>
        <dbReference type="ARBA" id="ARBA00009437"/>
    </source>
</evidence>
<name>A0A6B9G918_PANCY</name>
<dbReference type="GO" id="GO:0043565">
    <property type="term" value="F:sequence-specific DNA binding"/>
    <property type="evidence" value="ECO:0007669"/>
    <property type="project" value="TreeGrafter"/>
</dbReference>
<dbReference type="InterPro" id="IPR036388">
    <property type="entry name" value="WH-like_DNA-bd_sf"/>
</dbReference>